<reference evidence="6" key="1">
    <citation type="submission" date="2017-09" db="EMBL/GenBank/DDBJ databases">
        <title>Depth-based differentiation of microbial function through sediment-hosted aquifers and enrichment of novel symbionts in the deep terrestrial subsurface.</title>
        <authorList>
            <person name="Probst A.J."/>
            <person name="Ladd B."/>
            <person name="Jarett J.K."/>
            <person name="Geller-Mcgrath D.E."/>
            <person name="Sieber C.M.K."/>
            <person name="Emerson J.B."/>
            <person name="Anantharaman K."/>
            <person name="Thomas B.C."/>
            <person name="Malmstrom R."/>
            <person name="Stieglmeier M."/>
            <person name="Klingl A."/>
            <person name="Woyke T."/>
            <person name="Ryan C.M."/>
            <person name="Banfield J.F."/>
        </authorList>
    </citation>
    <scope>NUCLEOTIDE SEQUENCE [LARGE SCALE GENOMIC DNA]</scope>
</reference>
<sequence>MKLQEGLTYDDVLLIPQHSFINHRSDVSTESYLTRKIKLQIPFVSANMDTVTESEMAIAMAREGGIGIIHRFMTVAEQVEQVNLVKRHVGFVVESPYTITPDTKLAKVWALLRKTGVNSFIVVDEKNHVVGMLGKRDYKFESNRNKTVFELMTPLKKLILGKQKTSIKEAK</sequence>
<gene>
    <name evidence="5" type="ORF">COZ39_02610</name>
</gene>
<dbReference type="PANTHER" id="PTHR11911:SF122">
    <property type="entry name" value="GMP REDUCTASE"/>
    <property type="match status" value="1"/>
</dbReference>
<dbReference type="SUPFAM" id="SSF54631">
    <property type="entry name" value="CBS-domain pair"/>
    <property type="match status" value="1"/>
</dbReference>
<keyword evidence="2 3" id="KW-0129">CBS domain</keyword>
<dbReference type="PANTHER" id="PTHR11911">
    <property type="entry name" value="INOSINE-5-MONOPHOSPHATE DEHYDROGENASE RELATED"/>
    <property type="match status" value="1"/>
</dbReference>
<dbReference type="InterPro" id="IPR001093">
    <property type="entry name" value="IMP_DH_GMPRt"/>
</dbReference>
<dbReference type="PROSITE" id="PS51371">
    <property type="entry name" value="CBS"/>
    <property type="match status" value="1"/>
</dbReference>
<dbReference type="InterPro" id="IPR005990">
    <property type="entry name" value="IMP_DH"/>
</dbReference>
<dbReference type="AlphaFoldDB" id="A0A2M7LXF5"/>
<dbReference type="EMBL" id="PFJI01000121">
    <property type="protein sequence ID" value="PIX72741.1"/>
    <property type="molecule type" value="Genomic_DNA"/>
</dbReference>
<protein>
    <submittedName>
        <fullName evidence="5">IMP dehydrogenase</fullName>
    </submittedName>
</protein>
<proteinExistence type="predicted"/>
<name>A0A2M7LXF5_9BACT</name>
<dbReference type="InterPro" id="IPR013785">
    <property type="entry name" value="Aldolase_TIM"/>
</dbReference>
<evidence type="ECO:0000313" key="6">
    <source>
        <dbReference type="Proteomes" id="UP000229708"/>
    </source>
</evidence>
<keyword evidence="1" id="KW-0560">Oxidoreductase</keyword>
<comment type="caution">
    <text evidence="5">The sequence shown here is derived from an EMBL/GenBank/DDBJ whole genome shotgun (WGS) entry which is preliminary data.</text>
</comment>
<feature type="domain" description="CBS" evidence="4">
    <location>
        <begin position="92"/>
        <end position="148"/>
    </location>
</feature>
<dbReference type="GO" id="GO:0006183">
    <property type="term" value="P:GTP biosynthetic process"/>
    <property type="evidence" value="ECO:0007669"/>
    <property type="project" value="TreeGrafter"/>
</dbReference>
<evidence type="ECO:0000259" key="4">
    <source>
        <dbReference type="PROSITE" id="PS51371"/>
    </source>
</evidence>
<dbReference type="SUPFAM" id="SSF51412">
    <property type="entry name" value="Inosine monophosphate dehydrogenase (IMPDH)"/>
    <property type="match status" value="1"/>
</dbReference>
<organism evidence="5 6">
    <name type="scientific">Candidatus Roizmanbacteria bacterium CG_4_10_14_3_um_filter_33_21</name>
    <dbReference type="NCBI Taxonomy" id="1974830"/>
    <lineage>
        <taxon>Bacteria</taxon>
        <taxon>Candidatus Roizmaniibacteriota</taxon>
    </lineage>
</organism>
<evidence type="ECO:0000256" key="3">
    <source>
        <dbReference type="PROSITE-ProRule" id="PRU00703"/>
    </source>
</evidence>
<dbReference type="Proteomes" id="UP000229708">
    <property type="component" value="Unassembled WGS sequence"/>
</dbReference>
<dbReference type="SMART" id="SM00116">
    <property type="entry name" value="CBS"/>
    <property type="match status" value="1"/>
</dbReference>
<dbReference type="Gene3D" id="3.20.20.70">
    <property type="entry name" value="Aldolase class I"/>
    <property type="match status" value="1"/>
</dbReference>
<accession>A0A2M7LXF5</accession>
<evidence type="ECO:0000256" key="1">
    <source>
        <dbReference type="ARBA" id="ARBA00023002"/>
    </source>
</evidence>
<dbReference type="SMART" id="SM01240">
    <property type="entry name" value="IMPDH"/>
    <property type="match status" value="1"/>
</dbReference>
<dbReference type="InterPro" id="IPR000644">
    <property type="entry name" value="CBS_dom"/>
</dbReference>
<dbReference type="CDD" id="cd04601">
    <property type="entry name" value="CBS_pair_IMPDH"/>
    <property type="match status" value="1"/>
</dbReference>
<dbReference type="Pfam" id="PF00478">
    <property type="entry name" value="IMPDH"/>
    <property type="match status" value="1"/>
</dbReference>
<evidence type="ECO:0000313" key="5">
    <source>
        <dbReference type="EMBL" id="PIX72741.1"/>
    </source>
</evidence>
<dbReference type="InterPro" id="IPR046342">
    <property type="entry name" value="CBS_dom_sf"/>
</dbReference>
<feature type="non-terminal residue" evidence="5">
    <location>
        <position position="171"/>
    </location>
</feature>
<evidence type="ECO:0000256" key="2">
    <source>
        <dbReference type="ARBA" id="ARBA00023122"/>
    </source>
</evidence>
<dbReference type="GO" id="GO:0005737">
    <property type="term" value="C:cytoplasm"/>
    <property type="evidence" value="ECO:0007669"/>
    <property type="project" value="TreeGrafter"/>
</dbReference>
<dbReference type="GO" id="GO:0003938">
    <property type="term" value="F:IMP dehydrogenase activity"/>
    <property type="evidence" value="ECO:0007669"/>
    <property type="project" value="InterPro"/>
</dbReference>